<sequence>MAISLTCLPAGFPHGPPGRLSGRWVGNDTTGTVNPVEFWKAHRDIFPLLYQIAINIPPVRASSVSSQRAFSSSKMTCTRVRNNISPEHMVHLKCSSIHCIVAE</sequence>
<proteinExistence type="predicted"/>
<gene>
    <name evidence="2" type="ORF">RSOL_143610</name>
</gene>
<dbReference type="OrthoDB" id="3241084at2759"/>
<organism evidence="2 3">
    <name type="scientific">Rhizoctonia solani AG-3 Rhs1AP</name>
    <dbReference type="NCBI Taxonomy" id="1086054"/>
    <lineage>
        <taxon>Eukaryota</taxon>
        <taxon>Fungi</taxon>
        <taxon>Dikarya</taxon>
        <taxon>Basidiomycota</taxon>
        <taxon>Agaricomycotina</taxon>
        <taxon>Agaricomycetes</taxon>
        <taxon>Cantharellales</taxon>
        <taxon>Ceratobasidiaceae</taxon>
        <taxon>Rhizoctonia</taxon>
    </lineage>
</organism>
<evidence type="ECO:0000259" key="1">
    <source>
        <dbReference type="Pfam" id="PF05699"/>
    </source>
</evidence>
<dbReference type="GO" id="GO:0046983">
    <property type="term" value="F:protein dimerization activity"/>
    <property type="evidence" value="ECO:0007669"/>
    <property type="project" value="InterPro"/>
</dbReference>
<dbReference type="Proteomes" id="UP000030108">
    <property type="component" value="Unassembled WGS sequence"/>
</dbReference>
<protein>
    <submittedName>
        <fullName evidence="2">HAT family dimerization protein</fullName>
    </submittedName>
</protein>
<comment type="caution">
    <text evidence="2">The sequence shown here is derived from an EMBL/GenBank/DDBJ whole genome shotgun (WGS) entry which is preliminary data.</text>
</comment>
<accession>X8J1N2</accession>
<dbReference type="InterPro" id="IPR008906">
    <property type="entry name" value="HATC_C_dom"/>
</dbReference>
<evidence type="ECO:0000313" key="2">
    <source>
        <dbReference type="EMBL" id="EUC55900.1"/>
    </source>
</evidence>
<dbReference type="AlphaFoldDB" id="X8J1N2"/>
<dbReference type="SUPFAM" id="SSF53098">
    <property type="entry name" value="Ribonuclease H-like"/>
    <property type="match status" value="1"/>
</dbReference>
<feature type="domain" description="HAT C-terminal dimerisation" evidence="1">
    <location>
        <begin position="32"/>
        <end position="94"/>
    </location>
</feature>
<dbReference type="Pfam" id="PF05699">
    <property type="entry name" value="Dimer_Tnp_hAT"/>
    <property type="match status" value="1"/>
</dbReference>
<dbReference type="EMBL" id="JATN01000322">
    <property type="protein sequence ID" value="EUC55900.1"/>
    <property type="molecule type" value="Genomic_DNA"/>
</dbReference>
<evidence type="ECO:0000313" key="3">
    <source>
        <dbReference type="Proteomes" id="UP000030108"/>
    </source>
</evidence>
<name>X8J1N2_9AGAM</name>
<dbReference type="InterPro" id="IPR012337">
    <property type="entry name" value="RNaseH-like_sf"/>
</dbReference>
<reference evidence="3" key="1">
    <citation type="journal article" date="2014" name="Genome Announc.">
        <title>Draft genome sequence of the plant-pathogenic soil fungus Rhizoctonia solani anastomosis group 3 strain Rhs1AP.</title>
        <authorList>
            <person name="Cubeta M.A."/>
            <person name="Thomas E."/>
            <person name="Dean R.A."/>
            <person name="Jabaji S."/>
            <person name="Neate S.M."/>
            <person name="Tavantzis S."/>
            <person name="Toda T."/>
            <person name="Vilgalys R."/>
            <person name="Bharathan N."/>
            <person name="Fedorova-Abrams N."/>
            <person name="Pakala S.B."/>
            <person name="Pakala S.M."/>
            <person name="Zafar N."/>
            <person name="Joardar V."/>
            <person name="Losada L."/>
            <person name="Nierman W.C."/>
        </authorList>
    </citation>
    <scope>NUCLEOTIDE SEQUENCE [LARGE SCALE GENOMIC DNA]</scope>
    <source>
        <strain evidence="3">AG-3</strain>
    </source>
</reference>